<proteinExistence type="predicted"/>
<organism evidence="3">
    <name type="scientific">Magallana gigas</name>
    <name type="common">Pacific oyster</name>
    <name type="synonym">Crassostrea gigas</name>
    <dbReference type="NCBI Taxonomy" id="29159"/>
    <lineage>
        <taxon>Eukaryota</taxon>
        <taxon>Metazoa</taxon>
        <taxon>Spiralia</taxon>
        <taxon>Lophotrochozoa</taxon>
        <taxon>Mollusca</taxon>
        <taxon>Bivalvia</taxon>
        <taxon>Autobranchia</taxon>
        <taxon>Pteriomorphia</taxon>
        <taxon>Ostreida</taxon>
        <taxon>Ostreoidea</taxon>
        <taxon>Ostreidae</taxon>
        <taxon>Magallana</taxon>
    </lineage>
</organism>
<dbReference type="Pfam" id="PF25273">
    <property type="entry name" value="DUF7869"/>
    <property type="match status" value="1"/>
</dbReference>
<feature type="domain" description="DUF7869" evidence="2">
    <location>
        <begin position="338"/>
        <end position="484"/>
    </location>
</feature>
<protein>
    <recommendedName>
        <fullName evidence="2">DUF7869 domain-containing protein</fullName>
    </recommendedName>
</protein>
<dbReference type="PANTHER" id="PTHR34415">
    <property type="entry name" value="INTEGRASE CATALYTIC DOMAIN-CONTAINING PROTEIN"/>
    <property type="match status" value="1"/>
</dbReference>
<reference evidence="3" key="1">
    <citation type="journal article" date="2012" name="Nature">
        <title>The oyster genome reveals stress adaptation and complexity of shell formation.</title>
        <authorList>
            <person name="Zhang G."/>
            <person name="Fang X."/>
            <person name="Guo X."/>
            <person name="Li L."/>
            <person name="Luo R."/>
            <person name="Xu F."/>
            <person name="Yang P."/>
            <person name="Zhang L."/>
            <person name="Wang X."/>
            <person name="Qi H."/>
            <person name="Xiong Z."/>
            <person name="Que H."/>
            <person name="Xie Y."/>
            <person name="Holland P.W."/>
            <person name="Paps J."/>
            <person name="Zhu Y."/>
            <person name="Wu F."/>
            <person name="Chen Y."/>
            <person name="Wang J."/>
            <person name="Peng C."/>
            <person name="Meng J."/>
            <person name="Yang L."/>
            <person name="Liu J."/>
            <person name="Wen B."/>
            <person name="Zhang N."/>
            <person name="Huang Z."/>
            <person name="Zhu Q."/>
            <person name="Feng Y."/>
            <person name="Mount A."/>
            <person name="Hedgecock D."/>
            <person name="Xu Z."/>
            <person name="Liu Y."/>
            <person name="Domazet-Loso T."/>
            <person name="Du Y."/>
            <person name="Sun X."/>
            <person name="Zhang S."/>
            <person name="Liu B."/>
            <person name="Cheng P."/>
            <person name="Jiang X."/>
            <person name="Li J."/>
            <person name="Fan D."/>
            <person name="Wang W."/>
            <person name="Fu W."/>
            <person name="Wang T."/>
            <person name="Wang B."/>
            <person name="Zhang J."/>
            <person name="Peng Z."/>
            <person name="Li Y."/>
            <person name="Li N."/>
            <person name="Wang J."/>
            <person name="Chen M."/>
            <person name="He Y."/>
            <person name="Tan F."/>
            <person name="Song X."/>
            <person name="Zheng Q."/>
            <person name="Huang R."/>
            <person name="Yang H."/>
            <person name="Du X."/>
            <person name="Chen L."/>
            <person name="Yang M."/>
            <person name="Gaffney P.M."/>
            <person name="Wang S."/>
            <person name="Luo L."/>
            <person name="She Z."/>
            <person name="Ming Y."/>
            <person name="Huang W."/>
            <person name="Zhang S."/>
            <person name="Huang B."/>
            <person name="Zhang Y."/>
            <person name="Qu T."/>
            <person name="Ni P."/>
            <person name="Miao G."/>
            <person name="Wang J."/>
            <person name="Wang Q."/>
            <person name="Steinberg C.E."/>
            <person name="Wang H."/>
            <person name="Li N."/>
            <person name="Qian L."/>
            <person name="Zhang G."/>
            <person name="Li Y."/>
            <person name="Yang H."/>
            <person name="Liu X."/>
            <person name="Wang J."/>
            <person name="Yin Y."/>
            <person name="Wang J."/>
        </authorList>
    </citation>
    <scope>NUCLEOTIDE SEQUENCE [LARGE SCALE GENOMIC DNA]</scope>
    <source>
        <strain evidence="3">05x7-T-G4-1.051#20</strain>
    </source>
</reference>
<evidence type="ECO:0000313" key="3">
    <source>
        <dbReference type="EMBL" id="EKC30756.1"/>
    </source>
</evidence>
<feature type="region of interest" description="Disordered" evidence="1">
    <location>
        <begin position="24"/>
        <end position="45"/>
    </location>
</feature>
<evidence type="ECO:0000259" key="2">
    <source>
        <dbReference type="Pfam" id="PF25273"/>
    </source>
</evidence>
<dbReference type="InParanoid" id="K1R9S0"/>
<evidence type="ECO:0000256" key="1">
    <source>
        <dbReference type="SAM" id="MobiDB-lite"/>
    </source>
</evidence>
<feature type="compositionally biased region" description="Acidic residues" evidence="1">
    <location>
        <begin position="63"/>
        <end position="85"/>
    </location>
</feature>
<name>K1R9S0_MAGGI</name>
<gene>
    <name evidence="3" type="ORF">CGI_10021656</name>
</gene>
<dbReference type="InterPro" id="IPR057191">
    <property type="entry name" value="DUF7869"/>
</dbReference>
<sequence>MIQVRKFELDNLFREHFGLDTNTCSGLSQSNKSTDTSSSDDDGEDEIDVNQVVNHRVSQLLENDQDAIPDEENTGEENPDTEEDSNSFKCNCSNNCFENFNATEIRDHIYRLREMAKDEKEMFIMGSVKQIGSKKITSKRKEQVGMPQPEAPRGSDGIPPIFLPSSDTKKGIHERYIASCQGTDVRALKISSFEEVWLKCVPYIRISKPRDDVCQRCECLRKQVIDAVTEEEKLTVTELFHKHLEDARRERSHYRTCVENSVKEMSNWEGGELTNVHYTFDFAQHFQLPHHSRQMGPTYFVQLRRVQVFGVRIDGLSRQMNYVIDEDQTIGQDGTLTNGPNAVISMLDHALTENGFGERKCFLHADNCSGQNKNQYMLGYLCWRVMTGRHEEIEYSMQIPGHTRCLVDSGFAHIRKLFRRSDVDSVGQFHTLINKSAATNEAVPFQRAAWKWRNWKSFLSSQFRAVKGIRRFHHFRVTADDPWTVYLKERIDGVEKPMSIRKRGATPFDATELPEEIIPPGLTLERQQYLYRNVRPYVRPAHQDELCPTPAEE</sequence>
<dbReference type="PANTHER" id="PTHR34415:SF1">
    <property type="entry name" value="INTEGRASE CATALYTIC DOMAIN-CONTAINING PROTEIN"/>
    <property type="match status" value="1"/>
</dbReference>
<dbReference type="HOGENOM" id="CLU_492799_0_0_1"/>
<feature type="region of interest" description="Disordered" evidence="1">
    <location>
        <begin position="61"/>
        <end position="87"/>
    </location>
</feature>
<dbReference type="EMBL" id="JH816740">
    <property type="protein sequence ID" value="EKC30756.1"/>
    <property type="molecule type" value="Genomic_DNA"/>
</dbReference>
<feature type="region of interest" description="Disordered" evidence="1">
    <location>
        <begin position="135"/>
        <end position="160"/>
    </location>
</feature>
<dbReference type="AlphaFoldDB" id="K1R9S0"/>
<accession>K1R9S0</accession>